<evidence type="ECO:0000256" key="1">
    <source>
        <dbReference type="SAM" id="Phobius"/>
    </source>
</evidence>
<gene>
    <name evidence="2" type="ORF">B0T11DRAFT_283517</name>
</gene>
<dbReference type="EMBL" id="JAGPXD010000004">
    <property type="protein sequence ID" value="KAH7358009.1"/>
    <property type="molecule type" value="Genomic_DNA"/>
</dbReference>
<dbReference type="Gene3D" id="3.40.50.150">
    <property type="entry name" value="Vaccinia Virus protein VP39"/>
    <property type="match status" value="1"/>
</dbReference>
<comment type="caution">
    <text evidence="2">The sequence shown here is derived from an EMBL/GenBank/DDBJ whole genome shotgun (WGS) entry which is preliminary data.</text>
</comment>
<dbReference type="InterPro" id="IPR052356">
    <property type="entry name" value="Thiol_S-MT"/>
</dbReference>
<keyword evidence="2" id="KW-0808">Transferase</keyword>
<dbReference type="Pfam" id="PF13489">
    <property type="entry name" value="Methyltransf_23"/>
    <property type="match status" value="1"/>
</dbReference>
<organism evidence="2 3">
    <name type="scientific">Plectosphaerella cucumerina</name>
    <dbReference type="NCBI Taxonomy" id="40658"/>
    <lineage>
        <taxon>Eukaryota</taxon>
        <taxon>Fungi</taxon>
        <taxon>Dikarya</taxon>
        <taxon>Ascomycota</taxon>
        <taxon>Pezizomycotina</taxon>
        <taxon>Sordariomycetes</taxon>
        <taxon>Hypocreomycetidae</taxon>
        <taxon>Glomerellales</taxon>
        <taxon>Plectosphaerellaceae</taxon>
        <taxon>Plectosphaerella</taxon>
    </lineage>
</organism>
<dbReference type="InterPro" id="IPR029063">
    <property type="entry name" value="SAM-dependent_MTases_sf"/>
</dbReference>
<dbReference type="GO" id="GO:0032259">
    <property type="term" value="P:methylation"/>
    <property type="evidence" value="ECO:0007669"/>
    <property type="project" value="UniProtKB-KW"/>
</dbReference>
<dbReference type="PANTHER" id="PTHR45036">
    <property type="entry name" value="METHYLTRANSFERASE LIKE 7B"/>
    <property type="match status" value="1"/>
</dbReference>
<sequence>MGALSEAFWGLLDPWLFMGCSLYYLPGTILSLLRARNWTILLSPSRLQSVWFSRFWAWAGPGVRQTAEKRVLPLLEGRVLGGRAQAVPVVAPVGGVVIEVGPGTGMWVDIFAKVDSTASTSGADSEKATRRGTARRNDVTKVYGVEPNAGSHAELRRRADAAGLADVYEIVPVGIESIADPGQWEGKIEDGSVDCIVAVLCLCGIPDQEANLKALYRSLKKGGRFYVYEHVRVRGNFLLGIYQRIINIIWPTVIGGCELCRDTETALRGAGPWAKVDLVQPLDEPWYHTLPHLYGVLVK</sequence>
<accession>A0A8K0X0U8</accession>
<keyword evidence="1" id="KW-0472">Membrane</keyword>
<dbReference type="CDD" id="cd02440">
    <property type="entry name" value="AdoMet_MTases"/>
    <property type="match status" value="1"/>
</dbReference>
<dbReference type="SUPFAM" id="SSF53335">
    <property type="entry name" value="S-adenosyl-L-methionine-dependent methyltransferases"/>
    <property type="match status" value="1"/>
</dbReference>
<evidence type="ECO:0000313" key="3">
    <source>
        <dbReference type="Proteomes" id="UP000813385"/>
    </source>
</evidence>
<proteinExistence type="predicted"/>
<keyword evidence="3" id="KW-1185">Reference proteome</keyword>
<dbReference type="OrthoDB" id="540004at2759"/>
<keyword evidence="1" id="KW-0812">Transmembrane</keyword>
<name>A0A8K0X0U8_9PEZI</name>
<protein>
    <submittedName>
        <fullName evidence="2">Methyltransferase domain-containing protein</fullName>
    </submittedName>
</protein>
<feature type="transmembrane region" description="Helical" evidence="1">
    <location>
        <begin position="15"/>
        <end position="33"/>
    </location>
</feature>
<dbReference type="Proteomes" id="UP000813385">
    <property type="component" value="Unassembled WGS sequence"/>
</dbReference>
<keyword evidence="1" id="KW-1133">Transmembrane helix</keyword>
<evidence type="ECO:0000313" key="2">
    <source>
        <dbReference type="EMBL" id="KAH7358009.1"/>
    </source>
</evidence>
<dbReference type="PANTHER" id="PTHR45036:SF1">
    <property type="entry name" value="METHYLTRANSFERASE LIKE 7A"/>
    <property type="match status" value="1"/>
</dbReference>
<dbReference type="AlphaFoldDB" id="A0A8K0X0U8"/>
<keyword evidence="2" id="KW-0489">Methyltransferase</keyword>
<dbReference type="GO" id="GO:0008168">
    <property type="term" value="F:methyltransferase activity"/>
    <property type="evidence" value="ECO:0007669"/>
    <property type="project" value="UniProtKB-KW"/>
</dbReference>
<reference evidence="2" key="1">
    <citation type="journal article" date="2021" name="Nat. Commun.">
        <title>Genetic determinants of endophytism in the Arabidopsis root mycobiome.</title>
        <authorList>
            <person name="Mesny F."/>
            <person name="Miyauchi S."/>
            <person name="Thiergart T."/>
            <person name="Pickel B."/>
            <person name="Atanasova L."/>
            <person name="Karlsson M."/>
            <person name="Huettel B."/>
            <person name="Barry K.W."/>
            <person name="Haridas S."/>
            <person name="Chen C."/>
            <person name="Bauer D."/>
            <person name="Andreopoulos W."/>
            <person name="Pangilinan J."/>
            <person name="LaButti K."/>
            <person name="Riley R."/>
            <person name="Lipzen A."/>
            <person name="Clum A."/>
            <person name="Drula E."/>
            <person name="Henrissat B."/>
            <person name="Kohler A."/>
            <person name="Grigoriev I.V."/>
            <person name="Martin F.M."/>
            <person name="Hacquard S."/>
        </authorList>
    </citation>
    <scope>NUCLEOTIDE SEQUENCE</scope>
    <source>
        <strain evidence="2">MPI-CAGE-AT-0016</strain>
    </source>
</reference>